<sequence length="201" mass="21984">MGMPPPKGPVSADTRNRLLRCAEKVFARLGYARTTVADITGEAGTSRATFYQYFESKGDVFSSVVTKVHERLIAAQRVPDVDPDDHAEVARRSMTAALDQYVADRRLLVVVREQALNDPDIAALLEQTHAHAAGRTRRFLERVVADGNANLPSDPQAIGEATVGMVARYADLVEAHPDRRELLASQLGDMFVRLIGIDDGS</sequence>
<dbReference type="PROSITE" id="PS50977">
    <property type="entry name" value="HTH_TETR_2"/>
    <property type="match status" value="1"/>
</dbReference>
<reference evidence="7" key="1">
    <citation type="journal article" date="2019" name="Int. J. Syst. Evol. Microbiol.">
        <title>The Global Catalogue of Microorganisms (GCM) 10K type strain sequencing project: providing services to taxonomists for standard genome sequencing and annotation.</title>
        <authorList>
            <consortium name="The Broad Institute Genomics Platform"/>
            <consortium name="The Broad Institute Genome Sequencing Center for Infectious Disease"/>
            <person name="Wu L."/>
            <person name="Ma J."/>
        </authorList>
    </citation>
    <scope>NUCLEOTIDE SEQUENCE [LARGE SCALE GENOMIC DNA]</scope>
    <source>
        <strain evidence="7">NBRC 113072</strain>
    </source>
</reference>
<evidence type="ECO:0000259" key="5">
    <source>
        <dbReference type="PROSITE" id="PS50977"/>
    </source>
</evidence>
<dbReference type="EMBL" id="BSUO01000001">
    <property type="protein sequence ID" value="GMA40622.1"/>
    <property type="molecule type" value="Genomic_DNA"/>
</dbReference>
<dbReference type="PANTHER" id="PTHR30055">
    <property type="entry name" value="HTH-TYPE TRANSCRIPTIONAL REGULATOR RUTR"/>
    <property type="match status" value="1"/>
</dbReference>
<evidence type="ECO:0000313" key="7">
    <source>
        <dbReference type="Proteomes" id="UP001157126"/>
    </source>
</evidence>
<dbReference type="Pfam" id="PF00440">
    <property type="entry name" value="TetR_N"/>
    <property type="match status" value="1"/>
</dbReference>
<organism evidence="6 7">
    <name type="scientific">Mobilicoccus caccae</name>
    <dbReference type="NCBI Taxonomy" id="1859295"/>
    <lineage>
        <taxon>Bacteria</taxon>
        <taxon>Bacillati</taxon>
        <taxon>Actinomycetota</taxon>
        <taxon>Actinomycetes</taxon>
        <taxon>Micrococcales</taxon>
        <taxon>Dermatophilaceae</taxon>
        <taxon>Mobilicoccus</taxon>
    </lineage>
</organism>
<evidence type="ECO:0000313" key="6">
    <source>
        <dbReference type="EMBL" id="GMA40622.1"/>
    </source>
</evidence>
<feature type="DNA-binding region" description="H-T-H motif" evidence="4">
    <location>
        <begin position="35"/>
        <end position="54"/>
    </location>
</feature>
<dbReference type="PRINTS" id="PR00455">
    <property type="entry name" value="HTHTETR"/>
</dbReference>
<evidence type="ECO:0000256" key="4">
    <source>
        <dbReference type="PROSITE-ProRule" id="PRU00335"/>
    </source>
</evidence>
<evidence type="ECO:0000256" key="3">
    <source>
        <dbReference type="ARBA" id="ARBA00023163"/>
    </source>
</evidence>
<feature type="domain" description="HTH tetR-type" evidence="5">
    <location>
        <begin position="12"/>
        <end position="72"/>
    </location>
</feature>
<dbReference type="RefSeq" id="WP_284304291.1">
    <property type="nucleotide sequence ID" value="NZ_BSUO01000001.1"/>
</dbReference>
<keyword evidence="2 4" id="KW-0238">DNA-binding</keyword>
<dbReference type="Proteomes" id="UP001157126">
    <property type="component" value="Unassembled WGS sequence"/>
</dbReference>
<dbReference type="InterPro" id="IPR009057">
    <property type="entry name" value="Homeodomain-like_sf"/>
</dbReference>
<dbReference type="InterPro" id="IPR050109">
    <property type="entry name" value="HTH-type_TetR-like_transc_reg"/>
</dbReference>
<keyword evidence="7" id="KW-1185">Reference proteome</keyword>
<keyword evidence="3" id="KW-0804">Transcription</keyword>
<dbReference type="InterPro" id="IPR001647">
    <property type="entry name" value="HTH_TetR"/>
</dbReference>
<proteinExistence type="predicted"/>
<dbReference type="Gene3D" id="1.10.10.60">
    <property type="entry name" value="Homeodomain-like"/>
    <property type="match status" value="1"/>
</dbReference>
<dbReference type="Gene3D" id="1.10.357.10">
    <property type="entry name" value="Tetracycline Repressor, domain 2"/>
    <property type="match status" value="1"/>
</dbReference>
<dbReference type="InterPro" id="IPR036271">
    <property type="entry name" value="Tet_transcr_reg_TetR-rel_C_sf"/>
</dbReference>
<name>A0ABQ6ITZ0_9MICO</name>
<keyword evidence="1" id="KW-0805">Transcription regulation</keyword>
<evidence type="ECO:0000256" key="1">
    <source>
        <dbReference type="ARBA" id="ARBA00023015"/>
    </source>
</evidence>
<dbReference type="SUPFAM" id="SSF48498">
    <property type="entry name" value="Tetracyclin repressor-like, C-terminal domain"/>
    <property type="match status" value="1"/>
</dbReference>
<dbReference type="SUPFAM" id="SSF46689">
    <property type="entry name" value="Homeodomain-like"/>
    <property type="match status" value="1"/>
</dbReference>
<accession>A0ABQ6ITZ0</accession>
<dbReference type="PANTHER" id="PTHR30055:SF234">
    <property type="entry name" value="HTH-TYPE TRANSCRIPTIONAL REGULATOR BETI"/>
    <property type="match status" value="1"/>
</dbReference>
<comment type="caution">
    <text evidence="6">The sequence shown here is derived from an EMBL/GenBank/DDBJ whole genome shotgun (WGS) entry which is preliminary data.</text>
</comment>
<gene>
    <name evidence="6" type="ORF">GCM10025883_26670</name>
</gene>
<evidence type="ECO:0000256" key="2">
    <source>
        <dbReference type="ARBA" id="ARBA00023125"/>
    </source>
</evidence>
<protein>
    <recommendedName>
        <fullName evidence="5">HTH tetR-type domain-containing protein</fullName>
    </recommendedName>
</protein>